<proteinExistence type="predicted"/>
<comment type="caution">
    <text evidence="1">The sequence shown here is derived from an EMBL/GenBank/DDBJ whole genome shotgun (WGS) entry which is preliminary data.</text>
</comment>
<dbReference type="AlphaFoldDB" id="A0A388JXJ9"/>
<reference evidence="1 2" key="1">
    <citation type="journal article" date="2018" name="Cell">
        <title>The Chara Genome: Secondary Complexity and Implications for Plant Terrestrialization.</title>
        <authorList>
            <person name="Nishiyama T."/>
            <person name="Sakayama H."/>
            <person name="Vries J.D."/>
            <person name="Buschmann H."/>
            <person name="Saint-Marcoux D."/>
            <person name="Ullrich K.K."/>
            <person name="Haas F.B."/>
            <person name="Vanderstraeten L."/>
            <person name="Becker D."/>
            <person name="Lang D."/>
            <person name="Vosolsobe S."/>
            <person name="Rombauts S."/>
            <person name="Wilhelmsson P.K.I."/>
            <person name="Janitza P."/>
            <person name="Kern R."/>
            <person name="Heyl A."/>
            <person name="Rumpler F."/>
            <person name="Villalobos L.I.A.C."/>
            <person name="Clay J.M."/>
            <person name="Skokan R."/>
            <person name="Toyoda A."/>
            <person name="Suzuki Y."/>
            <person name="Kagoshima H."/>
            <person name="Schijlen E."/>
            <person name="Tajeshwar N."/>
            <person name="Catarino B."/>
            <person name="Hetherington A.J."/>
            <person name="Saltykova A."/>
            <person name="Bonnot C."/>
            <person name="Breuninger H."/>
            <person name="Symeonidi A."/>
            <person name="Radhakrishnan G.V."/>
            <person name="Van Nieuwerburgh F."/>
            <person name="Deforce D."/>
            <person name="Chang C."/>
            <person name="Karol K.G."/>
            <person name="Hedrich R."/>
            <person name="Ulvskov P."/>
            <person name="Glockner G."/>
            <person name="Delwiche C.F."/>
            <person name="Petrasek J."/>
            <person name="Van de Peer Y."/>
            <person name="Friml J."/>
            <person name="Beilby M."/>
            <person name="Dolan L."/>
            <person name="Kohara Y."/>
            <person name="Sugano S."/>
            <person name="Fujiyama A."/>
            <person name="Delaux P.-M."/>
            <person name="Quint M."/>
            <person name="TheiBen G."/>
            <person name="Hagemann M."/>
            <person name="Harholt J."/>
            <person name="Dunand C."/>
            <person name="Zachgo S."/>
            <person name="Langdale J."/>
            <person name="Maumus F."/>
            <person name="Straeten D.V.D."/>
            <person name="Gould S.B."/>
            <person name="Rensing S.A."/>
        </authorList>
    </citation>
    <scope>NUCLEOTIDE SEQUENCE [LARGE SCALE GENOMIC DNA]</scope>
    <source>
        <strain evidence="1 2">S276</strain>
    </source>
</reference>
<dbReference type="Gene3D" id="3.40.50.720">
    <property type="entry name" value="NAD(P)-binding Rossmann-like Domain"/>
    <property type="match status" value="1"/>
</dbReference>
<dbReference type="GO" id="GO:0010304">
    <property type="term" value="P:PSII associated light-harvesting complex II catabolic process"/>
    <property type="evidence" value="ECO:0007669"/>
    <property type="project" value="TreeGrafter"/>
</dbReference>
<gene>
    <name evidence="1" type="ORF">CBR_g30763</name>
</gene>
<protein>
    <recommendedName>
        <fullName evidence="3">Chlorophyll(Ide) b reductase</fullName>
    </recommendedName>
</protein>
<evidence type="ECO:0008006" key="3">
    <source>
        <dbReference type="Google" id="ProtNLM"/>
    </source>
</evidence>
<organism evidence="1 2">
    <name type="scientific">Chara braunii</name>
    <name type="common">Braun's stonewort</name>
    <dbReference type="NCBI Taxonomy" id="69332"/>
    <lineage>
        <taxon>Eukaryota</taxon>
        <taxon>Viridiplantae</taxon>
        <taxon>Streptophyta</taxon>
        <taxon>Charophyceae</taxon>
        <taxon>Charales</taxon>
        <taxon>Characeae</taxon>
        <taxon>Chara</taxon>
    </lineage>
</organism>
<sequence>MQELDDPNYNYGATHWREKAEAILHRGVGYALAKEFLQAGDNVIICSRSGDRVEQVCKELKEQFGDKRVWGTACNVADAKDVEKLALFANEKLGYVDLWINNAGTNGYEAKALIDTSDEVLTEVVATNMLGVIICCREAKFFVNVLAEPAATVADYLVPRLRKVPTTAGGQSTYIRFLTKPRAYFQIILRLLFKLRKDRYVKEDS</sequence>
<evidence type="ECO:0000313" key="1">
    <source>
        <dbReference type="EMBL" id="GBG62443.1"/>
    </source>
</evidence>
<dbReference type="SUPFAM" id="SSF51735">
    <property type="entry name" value="NAD(P)-binding Rossmann-fold domains"/>
    <property type="match status" value="1"/>
</dbReference>
<dbReference type="GO" id="GO:0015996">
    <property type="term" value="P:chlorophyll catabolic process"/>
    <property type="evidence" value="ECO:0007669"/>
    <property type="project" value="EnsemblPlants"/>
</dbReference>
<accession>A0A388JXJ9</accession>
<dbReference type="InterPro" id="IPR036291">
    <property type="entry name" value="NAD(P)-bd_dom_sf"/>
</dbReference>
<dbReference type="Proteomes" id="UP000265515">
    <property type="component" value="Unassembled WGS sequence"/>
</dbReference>
<dbReference type="OMA" id="ATHWREK"/>
<dbReference type="InterPro" id="IPR002347">
    <property type="entry name" value="SDR_fam"/>
</dbReference>
<dbReference type="PANTHER" id="PTHR24314:SF15">
    <property type="entry name" value="CHLOROPHYLL(IDE) B REDUCTASE NOL, CHLOROPLASTIC"/>
    <property type="match status" value="1"/>
</dbReference>
<name>A0A388JXJ9_CHABU</name>
<evidence type="ECO:0000313" key="2">
    <source>
        <dbReference type="Proteomes" id="UP000265515"/>
    </source>
</evidence>
<dbReference type="GO" id="GO:0034256">
    <property type="term" value="F:chlorophyll(ide) b reductase activity"/>
    <property type="evidence" value="ECO:0007669"/>
    <property type="project" value="EnsemblPlants"/>
</dbReference>
<dbReference type="OrthoDB" id="3592703at2759"/>
<dbReference type="PANTHER" id="PTHR24314">
    <property type="entry name" value="NON-SPECIFIC LIPID TRANSFER PROTEIN-RELATED"/>
    <property type="match status" value="1"/>
</dbReference>
<dbReference type="Pfam" id="PF00106">
    <property type="entry name" value="adh_short"/>
    <property type="match status" value="1"/>
</dbReference>
<dbReference type="InterPro" id="IPR052625">
    <property type="entry name" value="Chl_b_Red"/>
</dbReference>
<dbReference type="EMBL" id="BFEA01000029">
    <property type="protein sequence ID" value="GBG62443.1"/>
    <property type="molecule type" value="Genomic_DNA"/>
</dbReference>
<keyword evidence="2" id="KW-1185">Reference proteome</keyword>
<dbReference type="STRING" id="69332.A0A388JXJ9"/>
<dbReference type="Gramene" id="GBG62443">
    <property type="protein sequence ID" value="GBG62443"/>
    <property type="gene ID" value="CBR_g30763"/>
</dbReference>